<feature type="domain" description="HTH marR-type" evidence="4">
    <location>
        <begin position="8"/>
        <end position="140"/>
    </location>
</feature>
<dbReference type="RefSeq" id="WP_002770515.1">
    <property type="nucleotide sequence ID" value="NZ_JH597773.1"/>
</dbReference>
<evidence type="ECO:0000313" key="6">
    <source>
        <dbReference type="Proteomes" id="UP000005737"/>
    </source>
</evidence>
<keyword evidence="6" id="KW-1185">Reference proteome</keyword>
<dbReference type="STRING" id="183.GCA_002009735_01730"/>
<dbReference type="PANTHER" id="PTHR42756">
    <property type="entry name" value="TRANSCRIPTIONAL REGULATOR, MARR"/>
    <property type="match status" value="1"/>
</dbReference>
<dbReference type="GO" id="GO:0003700">
    <property type="term" value="F:DNA-binding transcription factor activity"/>
    <property type="evidence" value="ECO:0007669"/>
    <property type="project" value="InterPro"/>
</dbReference>
<dbReference type="InterPro" id="IPR023187">
    <property type="entry name" value="Tscrpt_reg_MarR-type_CS"/>
</dbReference>
<keyword evidence="2" id="KW-0238">DNA-binding</keyword>
<dbReference type="InterPro" id="IPR000835">
    <property type="entry name" value="HTH_MarR-typ"/>
</dbReference>
<dbReference type="Proteomes" id="UP000005737">
    <property type="component" value="Unassembled WGS sequence"/>
</dbReference>
<name>H2CF58_9LEPT</name>
<reference evidence="5 6" key="1">
    <citation type="submission" date="2011-10" db="EMBL/GenBank/DDBJ databases">
        <title>The Improved High-Quality Draft genome of Leptonema illini DSM 21528.</title>
        <authorList>
            <consortium name="US DOE Joint Genome Institute (JGI-PGF)"/>
            <person name="Lucas S."/>
            <person name="Copeland A."/>
            <person name="Lapidus A."/>
            <person name="Glavina del Rio T."/>
            <person name="Dalin E."/>
            <person name="Tice H."/>
            <person name="Bruce D."/>
            <person name="Goodwin L."/>
            <person name="Pitluck S."/>
            <person name="Peters L."/>
            <person name="Mikhailova N."/>
            <person name="Held B."/>
            <person name="Kyrpides N."/>
            <person name="Mavromatis K."/>
            <person name="Ivanova N."/>
            <person name="Markowitz V."/>
            <person name="Cheng J.-F."/>
            <person name="Hugenholtz P."/>
            <person name="Woyke T."/>
            <person name="Wu D."/>
            <person name="Gronow S."/>
            <person name="Wellnitz S."/>
            <person name="Brambilla E.-M."/>
            <person name="Klenk H.-P."/>
            <person name="Eisen J.A."/>
        </authorList>
    </citation>
    <scope>NUCLEOTIDE SEQUENCE [LARGE SCALE GENOMIC DNA]</scope>
    <source>
        <strain evidence="5 6">DSM 21528</strain>
    </source>
</reference>
<dbReference type="PROSITE" id="PS50995">
    <property type="entry name" value="HTH_MARR_2"/>
    <property type="match status" value="1"/>
</dbReference>
<sequence length="157" mass="17993">MEKRIVLDEQIGFNLYRLSLLFRRELLRCLGEYSLTPEQWQALVTLWGKDRLSQSEIAAVTLQDAPTVSRMLARMERDGWVHREVDAADQRISRVVLTEAGRNLADVLPGRVLSHFGALLSPFPQEKQAILLGMLRELRVIFEAIDEKGDHRRAEIG</sequence>
<dbReference type="EMBL" id="JH597773">
    <property type="protein sequence ID" value="EHQ05661.1"/>
    <property type="molecule type" value="Genomic_DNA"/>
</dbReference>
<evidence type="ECO:0000259" key="4">
    <source>
        <dbReference type="PROSITE" id="PS50995"/>
    </source>
</evidence>
<dbReference type="Gene3D" id="1.10.10.10">
    <property type="entry name" value="Winged helix-like DNA-binding domain superfamily/Winged helix DNA-binding domain"/>
    <property type="match status" value="1"/>
</dbReference>
<dbReference type="PROSITE" id="PS01117">
    <property type="entry name" value="HTH_MARR_1"/>
    <property type="match status" value="1"/>
</dbReference>
<dbReference type="AlphaFoldDB" id="H2CF58"/>
<dbReference type="HOGENOM" id="CLU_083287_18_6_12"/>
<dbReference type="InterPro" id="IPR036388">
    <property type="entry name" value="WH-like_DNA-bd_sf"/>
</dbReference>
<evidence type="ECO:0000256" key="1">
    <source>
        <dbReference type="ARBA" id="ARBA00023015"/>
    </source>
</evidence>
<organism evidence="5 6">
    <name type="scientific">Leptonema illini DSM 21528</name>
    <dbReference type="NCBI Taxonomy" id="929563"/>
    <lineage>
        <taxon>Bacteria</taxon>
        <taxon>Pseudomonadati</taxon>
        <taxon>Spirochaetota</taxon>
        <taxon>Spirochaetia</taxon>
        <taxon>Leptospirales</taxon>
        <taxon>Leptospiraceae</taxon>
        <taxon>Leptonema</taxon>
    </lineage>
</organism>
<keyword evidence="1" id="KW-0805">Transcription regulation</keyword>
<dbReference type="PANTHER" id="PTHR42756:SF1">
    <property type="entry name" value="TRANSCRIPTIONAL REPRESSOR OF EMRAB OPERON"/>
    <property type="match status" value="1"/>
</dbReference>
<proteinExistence type="predicted"/>
<dbReference type="InterPro" id="IPR036390">
    <property type="entry name" value="WH_DNA-bd_sf"/>
</dbReference>
<keyword evidence="3" id="KW-0804">Transcription</keyword>
<accession>H2CF58</accession>
<evidence type="ECO:0000256" key="3">
    <source>
        <dbReference type="ARBA" id="ARBA00023163"/>
    </source>
</evidence>
<dbReference type="SUPFAM" id="SSF46785">
    <property type="entry name" value="Winged helix' DNA-binding domain"/>
    <property type="match status" value="1"/>
</dbReference>
<evidence type="ECO:0000313" key="5">
    <source>
        <dbReference type="EMBL" id="EHQ05661.1"/>
    </source>
</evidence>
<dbReference type="PRINTS" id="PR00598">
    <property type="entry name" value="HTHMARR"/>
</dbReference>
<dbReference type="Pfam" id="PF12802">
    <property type="entry name" value="MarR_2"/>
    <property type="match status" value="1"/>
</dbReference>
<dbReference type="GO" id="GO:0003677">
    <property type="term" value="F:DNA binding"/>
    <property type="evidence" value="ECO:0007669"/>
    <property type="project" value="UniProtKB-KW"/>
</dbReference>
<dbReference type="SMART" id="SM00347">
    <property type="entry name" value="HTH_MARR"/>
    <property type="match status" value="1"/>
</dbReference>
<protein>
    <submittedName>
        <fullName evidence="5">Transcriptional regulator, MarR family</fullName>
    </submittedName>
</protein>
<evidence type="ECO:0000256" key="2">
    <source>
        <dbReference type="ARBA" id="ARBA00023125"/>
    </source>
</evidence>
<gene>
    <name evidence="5" type="ORF">Lepil_0960</name>
</gene>